<keyword evidence="3 7" id="KW-0479">Metal-binding</keyword>
<proteinExistence type="inferred from homology"/>
<evidence type="ECO:0000256" key="5">
    <source>
        <dbReference type="ARBA" id="ARBA00023004"/>
    </source>
</evidence>
<evidence type="ECO:0000256" key="2">
    <source>
        <dbReference type="ARBA" id="ARBA00010617"/>
    </source>
</evidence>
<evidence type="ECO:0000256" key="4">
    <source>
        <dbReference type="ARBA" id="ARBA00023002"/>
    </source>
</evidence>
<dbReference type="Proteomes" id="UP000248349">
    <property type="component" value="Unassembled WGS sequence"/>
</dbReference>
<dbReference type="GeneID" id="37079983"/>
<dbReference type="Pfam" id="PF00067">
    <property type="entry name" value="p450"/>
    <property type="match status" value="1"/>
</dbReference>
<comment type="cofactor">
    <cofactor evidence="1 7">
        <name>heme</name>
        <dbReference type="ChEBI" id="CHEBI:30413"/>
    </cofactor>
</comment>
<dbReference type="PRINTS" id="PR00385">
    <property type="entry name" value="P450"/>
</dbReference>
<name>A0A318ZW49_9EURO</name>
<dbReference type="GO" id="GO:0005506">
    <property type="term" value="F:iron ion binding"/>
    <property type="evidence" value="ECO:0007669"/>
    <property type="project" value="InterPro"/>
</dbReference>
<keyword evidence="5 7" id="KW-0408">Iron</keyword>
<evidence type="ECO:0000313" key="9">
    <source>
        <dbReference type="EMBL" id="PYH48573.1"/>
    </source>
</evidence>
<evidence type="ECO:0000256" key="7">
    <source>
        <dbReference type="PIRSR" id="PIRSR602401-1"/>
    </source>
</evidence>
<dbReference type="SUPFAM" id="SSF48264">
    <property type="entry name" value="Cytochrome P450"/>
    <property type="match status" value="1"/>
</dbReference>
<comment type="similarity">
    <text evidence="2 8">Belongs to the cytochrome P450 family.</text>
</comment>
<keyword evidence="10" id="KW-1185">Reference proteome</keyword>
<dbReference type="PRINTS" id="PR00463">
    <property type="entry name" value="EP450I"/>
</dbReference>
<evidence type="ECO:0000256" key="1">
    <source>
        <dbReference type="ARBA" id="ARBA00001971"/>
    </source>
</evidence>
<sequence length="518" mass="59697">MLPYFHPISLAIYALSVFTYICWQKYCRNKKIRAWGCEEAQHQVSGLRYGFSLLRAAYDRQWLPFLEQQHHQYGHTFRFSMANNNMIFTISPDNIQTVLSTKFSDFGMAPSRQRAWKPFLGKGIFTLDGEAWSHSRKMITPMFAQKRWSDFTQFDRLVDRFLAGLPTDGSTIDIEDQLEQLFLMSTTNYFLGEDAATSPLFRLNGSEQNTTSSTHGQRFSEAIKRSERMTAWRTILSQVYWVFNTRTYHRDNRTIQNFADYFADRAVERRKMGKVEQSDPGFTYLDSLAEHASDRQALRSQISQVFIAASRDPPSLLASTFYLLARHPRVWDKLQAEIREVFGDDLSNPREEINMATLSKMSYLRHVLDEALRLIPPVPFNMRVALRDTTLPMGGGPDGSSPIFIRKGDRVCYSTAALHKREDIWGSDACAFRPERWEDLQLQPCEFIPFNFGPRICPGQHYAIAQTSYVLVKVMQRFNGLEPAQADQFPVTQPIIDEKLTTSHYDGVSVRLLRSASA</sequence>
<keyword evidence="7 8" id="KW-0349">Heme</keyword>
<dbReference type="GO" id="GO:0020037">
    <property type="term" value="F:heme binding"/>
    <property type="evidence" value="ECO:0007669"/>
    <property type="project" value="InterPro"/>
</dbReference>
<dbReference type="STRING" id="1450539.A0A318ZW49"/>
<evidence type="ECO:0000313" key="10">
    <source>
        <dbReference type="Proteomes" id="UP000248349"/>
    </source>
</evidence>
<dbReference type="EMBL" id="KZ821221">
    <property type="protein sequence ID" value="PYH48573.1"/>
    <property type="molecule type" value="Genomic_DNA"/>
</dbReference>
<dbReference type="AlphaFoldDB" id="A0A318ZW49"/>
<feature type="binding site" description="axial binding residue" evidence="7">
    <location>
        <position position="457"/>
    </location>
    <ligand>
        <name>heme</name>
        <dbReference type="ChEBI" id="CHEBI:30413"/>
    </ligand>
    <ligandPart>
        <name>Fe</name>
        <dbReference type="ChEBI" id="CHEBI:18248"/>
    </ligandPart>
</feature>
<organism evidence="9 10">
    <name type="scientific">Aspergillus saccharolyticus JOP 1030-1</name>
    <dbReference type="NCBI Taxonomy" id="1450539"/>
    <lineage>
        <taxon>Eukaryota</taxon>
        <taxon>Fungi</taxon>
        <taxon>Dikarya</taxon>
        <taxon>Ascomycota</taxon>
        <taxon>Pezizomycotina</taxon>
        <taxon>Eurotiomycetes</taxon>
        <taxon>Eurotiomycetidae</taxon>
        <taxon>Eurotiales</taxon>
        <taxon>Aspergillaceae</taxon>
        <taxon>Aspergillus</taxon>
        <taxon>Aspergillus subgen. Circumdati</taxon>
    </lineage>
</organism>
<dbReference type="GO" id="GO:0004497">
    <property type="term" value="F:monooxygenase activity"/>
    <property type="evidence" value="ECO:0007669"/>
    <property type="project" value="UniProtKB-KW"/>
</dbReference>
<dbReference type="InterPro" id="IPR002401">
    <property type="entry name" value="Cyt_P450_E_grp-I"/>
</dbReference>
<dbReference type="PROSITE" id="PS00086">
    <property type="entry name" value="CYTOCHROME_P450"/>
    <property type="match status" value="1"/>
</dbReference>
<dbReference type="OrthoDB" id="1470350at2759"/>
<accession>A0A318ZW49</accession>
<dbReference type="Gene3D" id="1.10.630.10">
    <property type="entry name" value="Cytochrome P450"/>
    <property type="match status" value="1"/>
</dbReference>
<dbReference type="InterPro" id="IPR036396">
    <property type="entry name" value="Cyt_P450_sf"/>
</dbReference>
<dbReference type="InterPro" id="IPR017972">
    <property type="entry name" value="Cyt_P450_CS"/>
</dbReference>
<keyword evidence="6 8" id="KW-0503">Monooxygenase</keyword>
<dbReference type="RefSeq" id="XP_025434555.1">
    <property type="nucleotide sequence ID" value="XM_025578754.1"/>
</dbReference>
<dbReference type="PANTHER" id="PTHR24287">
    <property type="entry name" value="P450, PUTATIVE (EUROFUNG)-RELATED"/>
    <property type="match status" value="1"/>
</dbReference>
<evidence type="ECO:0000256" key="8">
    <source>
        <dbReference type="RuleBase" id="RU000461"/>
    </source>
</evidence>
<keyword evidence="4 8" id="KW-0560">Oxidoreductase</keyword>
<protein>
    <submittedName>
        <fullName evidence="9">Cytochrome P450</fullName>
    </submittedName>
</protein>
<evidence type="ECO:0000256" key="6">
    <source>
        <dbReference type="ARBA" id="ARBA00023033"/>
    </source>
</evidence>
<reference evidence="9 10" key="1">
    <citation type="submission" date="2016-12" db="EMBL/GenBank/DDBJ databases">
        <title>The genomes of Aspergillus section Nigri reveals drivers in fungal speciation.</title>
        <authorList>
            <consortium name="DOE Joint Genome Institute"/>
            <person name="Vesth T.C."/>
            <person name="Nybo J."/>
            <person name="Theobald S."/>
            <person name="Brandl J."/>
            <person name="Frisvad J.C."/>
            <person name="Nielsen K.F."/>
            <person name="Lyhne E.K."/>
            <person name="Kogle M.E."/>
            <person name="Kuo A."/>
            <person name="Riley R."/>
            <person name="Clum A."/>
            <person name="Nolan M."/>
            <person name="Lipzen A."/>
            <person name="Salamov A."/>
            <person name="Henrissat B."/>
            <person name="Wiebenga A."/>
            <person name="De Vries R.P."/>
            <person name="Grigoriev I.V."/>
            <person name="Mortensen U.H."/>
            <person name="Andersen M.R."/>
            <person name="Baker S.E."/>
        </authorList>
    </citation>
    <scope>NUCLEOTIDE SEQUENCE [LARGE SCALE GENOMIC DNA]</scope>
    <source>
        <strain evidence="9 10">JOP 1030-1</strain>
    </source>
</reference>
<dbReference type="CDD" id="cd11063">
    <property type="entry name" value="CYP52"/>
    <property type="match status" value="1"/>
</dbReference>
<gene>
    <name evidence="9" type="ORF">BP01DRAFT_406074</name>
</gene>
<dbReference type="PANTHER" id="PTHR24287:SF18">
    <property type="entry name" value="CYTOCHROME P450 MONOOXYGENASE APDE-RELATED"/>
    <property type="match status" value="1"/>
</dbReference>
<dbReference type="InterPro" id="IPR047146">
    <property type="entry name" value="Cyt_P450_E_CYP52_fungi"/>
</dbReference>
<dbReference type="InterPro" id="IPR001128">
    <property type="entry name" value="Cyt_P450"/>
</dbReference>
<dbReference type="GO" id="GO:0016705">
    <property type="term" value="F:oxidoreductase activity, acting on paired donors, with incorporation or reduction of molecular oxygen"/>
    <property type="evidence" value="ECO:0007669"/>
    <property type="project" value="InterPro"/>
</dbReference>
<evidence type="ECO:0000256" key="3">
    <source>
        <dbReference type="ARBA" id="ARBA00022723"/>
    </source>
</evidence>